<gene>
    <name evidence="4" type="ORF">S01H1_18057</name>
</gene>
<dbReference type="InterPro" id="IPR027417">
    <property type="entry name" value="P-loop_NTPase"/>
</dbReference>
<dbReference type="PANTHER" id="PTHR30473:SF2">
    <property type="entry name" value="PIN DOMAIN-CONTAINING PROTEIN"/>
    <property type="match status" value="1"/>
</dbReference>
<evidence type="ECO:0000313" key="4">
    <source>
        <dbReference type="EMBL" id="GAF77272.1"/>
    </source>
</evidence>
<evidence type="ECO:0000259" key="3">
    <source>
        <dbReference type="Pfam" id="PF02562"/>
    </source>
</evidence>
<comment type="caution">
    <text evidence="4">The sequence shown here is derived from an EMBL/GenBank/DDBJ whole genome shotgun (WGS) entry which is preliminary data.</text>
</comment>
<dbReference type="AlphaFoldDB" id="X0SN10"/>
<feature type="non-terminal residue" evidence="4">
    <location>
        <position position="1"/>
    </location>
</feature>
<dbReference type="InterPro" id="IPR051451">
    <property type="entry name" value="PhoH2-like"/>
</dbReference>
<organism evidence="4">
    <name type="scientific">marine sediment metagenome</name>
    <dbReference type="NCBI Taxonomy" id="412755"/>
    <lineage>
        <taxon>unclassified sequences</taxon>
        <taxon>metagenomes</taxon>
        <taxon>ecological metagenomes</taxon>
    </lineage>
</organism>
<protein>
    <recommendedName>
        <fullName evidence="3">PhoH-like protein domain-containing protein</fullName>
    </recommendedName>
</protein>
<sequence>VGKTYGAVGAAIEYLAKDKRKKMLVTRPNVSFAKEGGFLPGTEREKMEPWIRPIQQNFEAQGVGKGKQECLEKHGNLTYMPLEFIQGLTFDDTFIIVDECQNMSFQQLKVFLTRTGKYSKVVLCGDIAQVSPSFKDSGLAELIMMIDYCKLSVHTIEFGADDILRSDQCKAWIEAFDEWDKIGGKAA</sequence>
<accession>X0SN10</accession>
<reference evidence="4" key="1">
    <citation type="journal article" date="2014" name="Front. Microbiol.">
        <title>High frequency of phylogenetically diverse reductive dehalogenase-homologous genes in deep subseafloor sedimentary metagenomes.</title>
        <authorList>
            <person name="Kawai M."/>
            <person name="Futagami T."/>
            <person name="Toyoda A."/>
            <person name="Takaki Y."/>
            <person name="Nishi S."/>
            <person name="Hori S."/>
            <person name="Arai W."/>
            <person name="Tsubouchi T."/>
            <person name="Morono Y."/>
            <person name="Uchiyama I."/>
            <person name="Ito T."/>
            <person name="Fujiyama A."/>
            <person name="Inagaki F."/>
            <person name="Takami H."/>
        </authorList>
    </citation>
    <scope>NUCLEOTIDE SEQUENCE</scope>
    <source>
        <strain evidence="4">Expedition CK06-06</strain>
    </source>
</reference>
<dbReference type="InterPro" id="IPR003714">
    <property type="entry name" value="PhoH"/>
</dbReference>
<name>X0SN10_9ZZZZ</name>
<dbReference type="SUPFAM" id="SSF52540">
    <property type="entry name" value="P-loop containing nucleoside triphosphate hydrolases"/>
    <property type="match status" value="1"/>
</dbReference>
<keyword evidence="1" id="KW-0547">Nucleotide-binding</keyword>
<proteinExistence type="predicted"/>
<evidence type="ECO:0000256" key="1">
    <source>
        <dbReference type="ARBA" id="ARBA00022741"/>
    </source>
</evidence>
<evidence type="ECO:0000256" key="2">
    <source>
        <dbReference type="ARBA" id="ARBA00022840"/>
    </source>
</evidence>
<dbReference type="PANTHER" id="PTHR30473">
    <property type="entry name" value="PROTEIN PHOH"/>
    <property type="match status" value="1"/>
</dbReference>
<dbReference type="GO" id="GO:0005524">
    <property type="term" value="F:ATP binding"/>
    <property type="evidence" value="ECO:0007669"/>
    <property type="project" value="UniProtKB-KW"/>
</dbReference>
<dbReference type="Gene3D" id="3.40.50.300">
    <property type="entry name" value="P-loop containing nucleotide triphosphate hydrolases"/>
    <property type="match status" value="1"/>
</dbReference>
<keyword evidence="2" id="KW-0067">ATP-binding</keyword>
<feature type="domain" description="PhoH-like protein" evidence="3">
    <location>
        <begin position="2"/>
        <end position="176"/>
    </location>
</feature>
<dbReference type="GO" id="GO:0005829">
    <property type="term" value="C:cytosol"/>
    <property type="evidence" value="ECO:0007669"/>
    <property type="project" value="TreeGrafter"/>
</dbReference>
<dbReference type="EMBL" id="BARS01009623">
    <property type="protein sequence ID" value="GAF77272.1"/>
    <property type="molecule type" value="Genomic_DNA"/>
</dbReference>
<dbReference type="Pfam" id="PF02562">
    <property type="entry name" value="PhoH"/>
    <property type="match status" value="1"/>
</dbReference>